<comment type="similarity">
    <text evidence="1">Belongs to the SMC family. SbcC subfamily.</text>
</comment>
<reference evidence="5 6" key="1">
    <citation type="submission" date="2024-03" db="EMBL/GenBank/DDBJ databases">
        <title>Human intestinal bacterial collection.</title>
        <authorList>
            <person name="Pauvert C."/>
            <person name="Hitch T.C.A."/>
            <person name="Clavel T."/>
        </authorList>
    </citation>
    <scope>NUCLEOTIDE SEQUENCE [LARGE SCALE GENOMIC DNA]</scope>
    <source>
        <strain evidence="5 6">CLA-JM-H16</strain>
    </source>
</reference>
<keyword evidence="6" id="KW-1185">Reference proteome</keyword>
<feature type="coiled-coil region" evidence="4">
    <location>
        <begin position="566"/>
        <end position="593"/>
    </location>
</feature>
<keyword evidence="4" id="KW-0175">Coiled coil</keyword>
<dbReference type="Proteomes" id="UP001473063">
    <property type="component" value="Unassembled WGS sequence"/>
</dbReference>
<evidence type="ECO:0000256" key="1">
    <source>
        <dbReference type="ARBA" id="ARBA00006930"/>
    </source>
</evidence>
<dbReference type="EMBL" id="JBBMEJ010000015">
    <property type="protein sequence ID" value="MEQ2371686.1"/>
    <property type="molecule type" value="Genomic_DNA"/>
</dbReference>
<organism evidence="5 6">
    <name type="scientific">Blautia aquisgranensis</name>
    <dbReference type="NCBI Taxonomy" id="3133153"/>
    <lineage>
        <taxon>Bacteria</taxon>
        <taxon>Bacillati</taxon>
        <taxon>Bacillota</taxon>
        <taxon>Clostridia</taxon>
        <taxon>Lachnospirales</taxon>
        <taxon>Lachnospiraceae</taxon>
        <taxon>Blautia</taxon>
    </lineage>
</organism>
<accession>A0ABV1BGL6</accession>
<evidence type="ECO:0000313" key="6">
    <source>
        <dbReference type="Proteomes" id="UP001473063"/>
    </source>
</evidence>
<evidence type="ECO:0000313" key="5">
    <source>
        <dbReference type="EMBL" id="MEQ2371686.1"/>
    </source>
</evidence>
<feature type="coiled-coil region" evidence="4">
    <location>
        <begin position="817"/>
        <end position="920"/>
    </location>
</feature>
<dbReference type="Pfam" id="PF13555">
    <property type="entry name" value="AAA_29"/>
    <property type="match status" value="1"/>
</dbReference>
<gene>
    <name evidence="5" type="ORF">WMO28_12275</name>
</gene>
<proteinExistence type="inferred from homology"/>
<feature type="coiled-coil region" evidence="4">
    <location>
        <begin position="641"/>
        <end position="720"/>
    </location>
</feature>
<comment type="subunit">
    <text evidence="2">Heterodimer of SbcC and SbcD.</text>
</comment>
<protein>
    <recommendedName>
        <fullName evidence="3">Nuclease SbcCD subunit C</fullName>
    </recommendedName>
</protein>
<evidence type="ECO:0000256" key="3">
    <source>
        <dbReference type="ARBA" id="ARBA00013368"/>
    </source>
</evidence>
<name>A0ABV1BGL6_9FIRM</name>
<dbReference type="PANTHER" id="PTHR32114">
    <property type="entry name" value="ABC TRANSPORTER ABCH.3"/>
    <property type="match status" value="1"/>
</dbReference>
<comment type="caution">
    <text evidence="5">The sequence shown here is derived from an EMBL/GenBank/DDBJ whole genome shotgun (WGS) entry which is preliminary data.</text>
</comment>
<dbReference type="SUPFAM" id="SSF52540">
    <property type="entry name" value="P-loop containing nucleoside triphosphate hydrolases"/>
    <property type="match status" value="1"/>
</dbReference>
<dbReference type="Pfam" id="PF13558">
    <property type="entry name" value="SbcC_Walker_B"/>
    <property type="match status" value="1"/>
</dbReference>
<dbReference type="PANTHER" id="PTHR32114:SF2">
    <property type="entry name" value="ABC TRANSPORTER ABCH.3"/>
    <property type="match status" value="1"/>
</dbReference>
<evidence type="ECO:0000256" key="2">
    <source>
        <dbReference type="ARBA" id="ARBA00011322"/>
    </source>
</evidence>
<feature type="coiled-coil region" evidence="4">
    <location>
        <begin position="314"/>
        <end position="475"/>
    </location>
</feature>
<dbReference type="Gene3D" id="3.40.50.300">
    <property type="entry name" value="P-loop containing nucleotide triphosphate hydrolases"/>
    <property type="match status" value="2"/>
</dbReference>
<sequence length="1135" mass="129750">MRPEKLTISAFGPYADRTEIDFSRLGEGGLYLITGDTGAGKTTIFDAITFALYGQASGQVRDSAMFRSKYADDAAETFVELVFSYQGKKYQVFRSPEYMAPKKRGTGLTLRKAEAQLIYPDERQPVTKARDVTRAVEELLGLDYEQFTQIAMIAQGDFQKLLLAGTTQRGEIFRQIFHTGLYQQLQMKLKDAARSRYKDYDEMRRSIAQYLDGVKYEEAQSGAEEFAQLKKAKFEGKLERSLELLKQFIDEEEQKEAALQKKEEITDQKLWETENLLTKAEQKKGLEQKKSEAGQSLKTLFPVLEAAQKEAGKYSDADEKCEKLAGSIREKEEKRKRYQELETTEKEFANTVKMLEEIRKKVAEYEEQENSALKKQKEEKELLNRLSGAGEELKELQFQYDKLDTQKQQYDSCIQAEKSFEVRGQELAGLTEQTEKQEKELLEKQEQMKTERVRLENAELLLQNAQTEKEKHIQRKTALGSIGSMIVEFRKLHEETGKQQKKYLEAAGKAEQQRNAYQEMFHSFLDAQAGILAEQLEENKPCPVCGSCEHPHPRALSSKSVNQETLNLEKEKLDVLEKAVSEQSLEAGKLNERRTVAWDQIIARSLELEVQLPEGKTETDLREGKFSERWNLLVPSVKQEMSQCQAALEETETKIREAQSGKNRKTEVEKLLEKLDVWREELLQKKNACANQITELKTRKEENDRLRKNAEKEMRELLADEGLKNVLSEMPEIRAAMISGIKASETKEEAGREKDLQSEQECSLIQVAGDQLEFLAACIYRKQSDLSRKQILEQTIAEREEKISAIRDLCTRNAQEAVRLETERKNQSNKVDSLRSELGEGGKILLEKEIQEQRQQYQDLKEKQKQAKDTLQKLQSEKESLVSAVKTMEEQLKEIGDIPEEELREQHARLKVQKSEITEERKQVFSILNANREIFQKVQTGREEMSRAEKEYVWMKNLSDTANGSLNGKAKIELETYIQMAYFDRILRRANIRLLTMSSGQYELKRQEQSENRKEKAGLDLNVIDHYNGTERSVKTLSGGESFQASLSLALGLSDEIQASAGGIRLDSMFVDEGFGSLDEEALAQAVKALNGLADGHRIVGIISHVAELKERIENKIIVTKQCSGKGVGSSIKIQ</sequence>
<evidence type="ECO:0000256" key="4">
    <source>
        <dbReference type="SAM" id="Coils"/>
    </source>
</evidence>
<dbReference type="RefSeq" id="WP_349057143.1">
    <property type="nucleotide sequence ID" value="NZ_JBBMEJ010000015.1"/>
</dbReference>
<dbReference type="InterPro" id="IPR027417">
    <property type="entry name" value="P-loop_NTPase"/>
</dbReference>